<name>A0A6M3XSW1_9ZZZZ</name>
<gene>
    <name evidence="1" type="ORF">TM448B02174_0009</name>
</gene>
<dbReference type="EMBL" id="MT144885">
    <property type="protein sequence ID" value="QJI00920.1"/>
    <property type="molecule type" value="Genomic_DNA"/>
</dbReference>
<sequence length="50" mass="5650">MKKYILYATSENGDGHAQNIGTFSDLSDIKIIISMFARDVVITIEEENEE</sequence>
<proteinExistence type="predicted"/>
<accession>A0A6M3XSW1</accession>
<organism evidence="1">
    <name type="scientific">viral metagenome</name>
    <dbReference type="NCBI Taxonomy" id="1070528"/>
    <lineage>
        <taxon>unclassified sequences</taxon>
        <taxon>metagenomes</taxon>
        <taxon>organismal metagenomes</taxon>
    </lineage>
</organism>
<dbReference type="AlphaFoldDB" id="A0A6M3XSW1"/>
<evidence type="ECO:0000313" key="1">
    <source>
        <dbReference type="EMBL" id="QJI00920.1"/>
    </source>
</evidence>
<reference evidence="1" key="1">
    <citation type="submission" date="2020-03" db="EMBL/GenBank/DDBJ databases">
        <title>The deep terrestrial virosphere.</title>
        <authorList>
            <person name="Holmfeldt K."/>
            <person name="Nilsson E."/>
            <person name="Simone D."/>
            <person name="Lopez-Fernandez M."/>
            <person name="Wu X."/>
            <person name="de Brujin I."/>
            <person name="Lundin D."/>
            <person name="Andersson A."/>
            <person name="Bertilsson S."/>
            <person name="Dopson M."/>
        </authorList>
    </citation>
    <scope>NUCLEOTIDE SEQUENCE</scope>
    <source>
        <strain evidence="1">TM448B02174</strain>
    </source>
</reference>
<protein>
    <submittedName>
        <fullName evidence="1">Uncharacterized protein</fullName>
    </submittedName>
</protein>